<sequence length="223" mass="24320">MPWITVVPARRAHLLRLSSAPVSYTFITAARITMPRKGFDAWLGTPLPPASTISNPASMFEGWYWSSREASSTWTSSATTPRDLLAERLTDPTTLTVVRHHDGALEAYLWTVGYSGAWEGPAQQLLLMLAGAGAFKDDDSMDHVLFWEDAAGALPTRNEDALLALLAVDRQGARFIGRRPLADLLAGLSPVEEAFAELAEVLEESLDEGAPQPLDPTYVDLNL</sequence>
<gene>
    <name evidence="1" type="ORF">Dsi01nite_001270</name>
</gene>
<evidence type="ECO:0000313" key="2">
    <source>
        <dbReference type="Proteomes" id="UP000660611"/>
    </source>
</evidence>
<dbReference type="AlphaFoldDB" id="A0A919U8F5"/>
<name>A0A919U8F5_9ACTN</name>
<organism evidence="1 2">
    <name type="scientific">Dactylosporangium siamense</name>
    <dbReference type="NCBI Taxonomy" id="685454"/>
    <lineage>
        <taxon>Bacteria</taxon>
        <taxon>Bacillati</taxon>
        <taxon>Actinomycetota</taxon>
        <taxon>Actinomycetes</taxon>
        <taxon>Micromonosporales</taxon>
        <taxon>Micromonosporaceae</taxon>
        <taxon>Dactylosporangium</taxon>
    </lineage>
</organism>
<keyword evidence="2" id="KW-1185">Reference proteome</keyword>
<reference evidence="1" key="1">
    <citation type="submission" date="2021-01" db="EMBL/GenBank/DDBJ databases">
        <title>Whole genome shotgun sequence of Dactylosporangium siamense NBRC 106093.</title>
        <authorList>
            <person name="Komaki H."/>
            <person name="Tamura T."/>
        </authorList>
    </citation>
    <scope>NUCLEOTIDE SEQUENCE</scope>
    <source>
        <strain evidence="1">NBRC 106093</strain>
    </source>
</reference>
<dbReference type="Proteomes" id="UP000660611">
    <property type="component" value="Unassembled WGS sequence"/>
</dbReference>
<evidence type="ECO:0000313" key="1">
    <source>
        <dbReference type="EMBL" id="GIG42086.1"/>
    </source>
</evidence>
<dbReference type="EMBL" id="BONQ01000003">
    <property type="protein sequence ID" value="GIG42086.1"/>
    <property type="molecule type" value="Genomic_DNA"/>
</dbReference>
<proteinExistence type="predicted"/>
<comment type="caution">
    <text evidence="1">The sequence shown here is derived from an EMBL/GenBank/DDBJ whole genome shotgun (WGS) entry which is preliminary data.</text>
</comment>
<protein>
    <submittedName>
        <fullName evidence="1">Uncharacterized protein</fullName>
    </submittedName>
</protein>
<accession>A0A919U8F5</accession>